<dbReference type="AlphaFoldDB" id="A0A8H7E6V7"/>
<accession>A0A8H7E6V7</accession>
<dbReference type="Proteomes" id="UP000606974">
    <property type="component" value="Unassembled WGS sequence"/>
</dbReference>
<keyword evidence="2" id="KW-1185">Reference proteome</keyword>
<proteinExistence type="predicted"/>
<name>A0A8H7E6V7_9EURO</name>
<evidence type="ECO:0000313" key="2">
    <source>
        <dbReference type="Proteomes" id="UP000606974"/>
    </source>
</evidence>
<dbReference type="EMBL" id="JAACFV010000046">
    <property type="protein sequence ID" value="KAF7509051.1"/>
    <property type="molecule type" value="Genomic_DNA"/>
</dbReference>
<dbReference type="OrthoDB" id="10042665at2759"/>
<sequence length="128" mass="15231">MRIWQERYTRDGMQETVAVESLSKMHRFDTSYAIVVNQIFSEKNRLDLTRLTVNSAHILKAFRDVIGLYPTIAADFSEPFDMESPFQMLYHYWDDLDAYKESLEDDDARMHLILLLDFMEQDMGHEKK</sequence>
<reference evidence="1" key="1">
    <citation type="submission" date="2020-02" db="EMBL/GenBank/DDBJ databases">
        <authorList>
            <person name="Palmer J.M."/>
        </authorList>
    </citation>
    <scope>NUCLEOTIDE SEQUENCE</scope>
    <source>
        <strain evidence="1">EPUS1.4</strain>
        <tissue evidence="1">Thallus</tissue>
    </source>
</reference>
<comment type="caution">
    <text evidence="1">The sequence shown here is derived from an EMBL/GenBank/DDBJ whole genome shotgun (WGS) entry which is preliminary data.</text>
</comment>
<gene>
    <name evidence="1" type="ORF">GJ744_008446</name>
</gene>
<organism evidence="1 2">
    <name type="scientific">Endocarpon pusillum</name>
    <dbReference type="NCBI Taxonomy" id="364733"/>
    <lineage>
        <taxon>Eukaryota</taxon>
        <taxon>Fungi</taxon>
        <taxon>Dikarya</taxon>
        <taxon>Ascomycota</taxon>
        <taxon>Pezizomycotina</taxon>
        <taxon>Eurotiomycetes</taxon>
        <taxon>Chaetothyriomycetidae</taxon>
        <taxon>Verrucariales</taxon>
        <taxon>Verrucariaceae</taxon>
        <taxon>Endocarpon</taxon>
    </lineage>
</organism>
<evidence type="ECO:0000313" key="1">
    <source>
        <dbReference type="EMBL" id="KAF7509051.1"/>
    </source>
</evidence>
<protein>
    <submittedName>
        <fullName evidence="1">Uncharacterized protein</fullName>
    </submittedName>
</protein>